<keyword evidence="3" id="KW-1185">Reference proteome</keyword>
<organism evidence="2 3">
    <name type="scientific">Laccaria amethystina LaAM-08-1</name>
    <dbReference type="NCBI Taxonomy" id="1095629"/>
    <lineage>
        <taxon>Eukaryota</taxon>
        <taxon>Fungi</taxon>
        <taxon>Dikarya</taxon>
        <taxon>Basidiomycota</taxon>
        <taxon>Agaricomycotina</taxon>
        <taxon>Agaricomycetes</taxon>
        <taxon>Agaricomycetidae</taxon>
        <taxon>Agaricales</taxon>
        <taxon>Agaricineae</taxon>
        <taxon>Hydnangiaceae</taxon>
        <taxon>Laccaria</taxon>
    </lineage>
</organism>
<sequence>MARMVRISDDYDGRKTKRRTATPVAVRHCHLFLTWQPNDDDGPSSLLTNGDEDPPSPITCMQRRPFTTPHQRRR</sequence>
<protein>
    <submittedName>
        <fullName evidence="2">Uncharacterized protein</fullName>
    </submittedName>
</protein>
<accession>A0A0C9WNK4</accession>
<reference evidence="2 3" key="1">
    <citation type="submission" date="2014-04" db="EMBL/GenBank/DDBJ databases">
        <authorList>
            <consortium name="DOE Joint Genome Institute"/>
            <person name="Kuo A."/>
            <person name="Kohler A."/>
            <person name="Nagy L.G."/>
            <person name="Floudas D."/>
            <person name="Copeland A."/>
            <person name="Barry K.W."/>
            <person name="Cichocki N."/>
            <person name="Veneault-Fourrey C."/>
            <person name="LaButti K."/>
            <person name="Lindquist E.A."/>
            <person name="Lipzen A."/>
            <person name="Lundell T."/>
            <person name="Morin E."/>
            <person name="Murat C."/>
            <person name="Sun H."/>
            <person name="Tunlid A."/>
            <person name="Henrissat B."/>
            <person name="Grigoriev I.V."/>
            <person name="Hibbett D.S."/>
            <person name="Martin F."/>
            <person name="Nordberg H.P."/>
            <person name="Cantor M.N."/>
            <person name="Hua S.X."/>
        </authorList>
    </citation>
    <scope>NUCLEOTIDE SEQUENCE [LARGE SCALE GENOMIC DNA]</scope>
    <source>
        <strain evidence="2 3">LaAM-08-1</strain>
    </source>
</reference>
<feature type="region of interest" description="Disordered" evidence="1">
    <location>
        <begin position="34"/>
        <end position="74"/>
    </location>
</feature>
<dbReference type="AlphaFoldDB" id="A0A0C9WNK4"/>
<proteinExistence type="predicted"/>
<dbReference type="HOGENOM" id="CLU_2688182_0_0_1"/>
<dbReference type="EMBL" id="KN838651">
    <property type="protein sequence ID" value="KIJ99204.1"/>
    <property type="molecule type" value="Genomic_DNA"/>
</dbReference>
<evidence type="ECO:0000313" key="2">
    <source>
        <dbReference type="EMBL" id="KIJ99204.1"/>
    </source>
</evidence>
<feature type="compositionally biased region" description="Basic and acidic residues" evidence="1">
    <location>
        <begin position="1"/>
        <end position="14"/>
    </location>
</feature>
<name>A0A0C9WNK4_9AGAR</name>
<feature type="region of interest" description="Disordered" evidence="1">
    <location>
        <begin position="1"/>
        <end position="21"/>
    </location>
</feature>
<gene>
    <name evidence="2" type="ORF">K443DRAFT_680123</name>
</gene>
<dbReference type="Proteomes" id="UP000054477">
    <property type="component" value="Unassembled WGS sequence"/>
</dbReference>
<evidence type="ECO:0000256" key="1">
    <source>
        <dbReference type="SAM" id="MobiDB-lite"/>
    </source>
</evidence>
<evidence type="ECO:0000313" key="3">
    <source>
        <dbReference type="Proteomes" id="UP000054477"/>
    </source>
</evidence>
<reference evidence="3" key="2">
    <citation type="submission" date="2015-01" db="EMBL/GenBank/DDBJ databases">
        <title>Evolutionary Origins and Diversification of the Mycorrhizal Mutualists.</title>
        <authorList>
            <consortium name="DOE Joint Genome Institute"/>
            <consortium name="Mycorrhizal Genomics Consortium"/>
            <person name="Kohler A."/>
            <person name="Kuo A."/>
            <person name="Nagy L.G."/>
            <person name="Floudas D."/>
            <person name="Copeland A."/>
            <person name="Barry K.W."/>
            <person name="Cichocki N."/>
            <person name="Veneault-Fourrey C."/>
            <person name="LaButti K."/>
            <person name="Lindquist E.A."/>
            <person name="Lipzen A."/>
            <person name="Lundell T."/>
            <person name="Morin E."/>
            <person name="Murat C."/>
            <person name="Riley R."/>
            <person name="Ohm R."/>
            <person name="Sun H."/>
            <person name="Tunlid A."/>
            <person name="Henrissat B."/>
            <person name="Grigoriev I.V."/>
            <person name="Hibbett D.S."/>
            <person name="Martin F."/>
        </authorList>
    </citation>
    <scope>NUCLEOTIDE SEQUENCE [LARGE SCALE GENOMIC DNA]</scope>
    <source>
        <strain evidence="3">LaAM-08-1</strain>
    </source>
</reference>